<dbReference type="AlphaFoldDB" id="A0A448WPK5"/>
<evidence type="ECO:0000313" key="2">
    <source>
        <dbReference type="Proteomes" id="UP000784294"/>
    </source>
</evidence>
<dbReference type="EMBL" id="CAAALY010030790">
    <property type="protein sequence ID" value="VEL17030.1"/>
    <property type="molecule type" value="Genomic_DNA"/>
</dbReference>
<protein>
    <submittedName>
        <fullName evidence="1">Uncharacterized protein</fullName>
    </submittedName>
</protein>
<sequence>MAWFIALIDMLDQAKYLRQFRGCPNHPVLATHKQKLRLHPLSWLKFAYGLPVMRSLMRPNSIRL</sequence>
<evidence type="ECO:0000313" key="1">
    <source>
        <dbReference type="EMBL" id="VEL17030.1"/>
    </source>
</evidence>
<keyword evidence="2" id="KW-1185">Reference proteome</keyword>
<name>A0A448WPK5_9PLAT</name>
<reference evidence="1" key="1">
    <citation type="submission" date="2018-11" db="EMBL/GenBank/DDBJ databases">
        <authorList>
            <consortium name="Pathogen Informatics"/>
        </authorList>
    </citation>
    <scope>NUCLEOTIDE SEQUENCE</scope>
</reference>
<dbReference type="Proteomes" id="UP000784294">
    <property type="component" value="Unassembled WGS sequence"/>
</dbReference>
<gene>
    <name evidence="1" type="ORF">PXEA_LOCUS10470</name>
</gene>
<proteinExistence type="predicted"/>
<comment type="caution">
    <text evidence="1">The sequence shown here is derived from an EMBL/GenBank/DDBJ whole genome shotgun (WGS) entry which is preliminary data.</text>
</comment>
<accession>A0A448WPK5</accession>
<organism evidence="1 2">
    <name type="scientific">Protopolystoma xenopodis</name>
    <dbReference type="NCBI Taxonomy" id="117903"/>
    <lineage>
        <taxon>Eukaryota</taxon>
        <taxon>Metazoa</taxon>
        <taxon>Spiralia</taxon>
        <taxon>Lophotrochozoa</taxon>
        <taxon>Platyhelminthes</taxon>
        <taxon>Monogenea</taxon>
        <taxon>Polyopisthocotylea</taxon>
        <taxon>Polystomatidea</taxon>
        <taxon>Polystomatidae</taxon>
        <taxon>Protopolystoma</taxon>
    </lineage>
</organism>